<dbReference type="Proteomes" id="UP000002051">
    <property type="component" value="Unassembled WGS sequence"/>
</dbReference>
<dbReference type="STRING" id="3880.G7ZY12"/>
<dbReference type="InterPro" id="IPR001810">
    <property type="entry name" value="F-box_dom"/>
</dbReference>
<evidence type="ECO:0000313" key="4">
    <source>
        <dbReference type="Proteomes" id="UP000002051"/>
    </source>
</evidence>
<organism evidence="2 4">
    <name type="scientific">Medicago truncatula</name>
    <name type="common">Barrel medic</name>
    <name type="synonym">Medicago tribuloides</name>
    <dbReference type="NCBI Taxonomy" id="3880"/>
    <lineage>
        <taxon>Eukaryota</taxon>
        <taxon>Viridiplantae</taxon>
        <taxon>Streptophyta</taxon>
        <taxon>Embryophyta</taxon>
        <taxon>Tracheophyta</taxon>
        <taxon>Spermatophyta</taxon>
        <taxon>Magnoliopsida</taxon>
        <taxon>eudicotyledons</taxon>
        <taxon>Gunneridae</taxon>
        <taxon>Pentapetalae</taxon>
        <taxon>rosids</taxon>
        <taxon>fabids</taxon>
        <taxon>Fabales</taxon>
        <taxon>Fabaceae</taxon>
        <taxon>Papilionoideae</taxon>
        <taxon>50 kb inversion clade</taxon>
        <taxon>NPAAA clade</taxon>
        <taxon>Hologalegina</taxon>
        <taxon>IRL clade</taxon>
        <taxon>Trifolieae</taxon>
        <taxon>Medicago</taxon>
    </lineage>
</organism>
<keyword evidence="4" id="KW-1185">Reference proteome</keyword>
<dbReference type="PaxDb" id="3880-AES84100"/>
<dbReference type="CDD" id="cd22157">
    <property type="entry name" value="F-box_AtFBW1-like"/>
    <property type="match status" value="1"/>
</dbReference>
<dbReference type="SUPFAM" id="SSF81383">
    <property type="entry name" value="F-box domain"/>
    <property type="match status" value="1"/>
</dbReference>
<dbReference type="EnsemblPlants" id="KEH21547">
    <property type="protein sequence ID" value="KEH21547"/>
    <property type="gene ID" value="MTR_7g007300"/>
</dbReference>
<name>G7ZY12_MEDTR</name>
<reference evidence="2 4" key="2">
    <citation type="journal article" date="2014" name="BMC Genomics">
        <title>An improved genome release (version Mt4.0) for the model legume Medicago truncatula.</title>
        <authorList>
            <person name="Tang H."/>
            <person name="Krishnakumar V."/>
            <person name="Bidwell S."/>
            <person name="Rosen B."/>
            <person name="Chan A."/>
            <person name="Zhou S."/>
            <person name="Gentzbittel L."/>
            <person name="Childs K.L."/>
            <person name="Yandell M."/>
            <person name="Gundlach H."/>
            <person name="Mayer K.F."/>
            <person name="Schwartz D.C."/>
            <person name="Town C.D."/>
        </authorList>
    </citation>
    <scope>GENOME REANNOTATION</scope>
    <source>
        <strain evidence="2">A17</strain>
        <strain evidence="3 4">cv. Jemalong A17</strain>
    </source>
</reference>
<dbReference type="InterPro" id="IPR050796">
    <property type="entry name" value="SCF_F-box_component"/>
</dbReference>
<dbReference type="Pfam" id="PF07734">
    <property type="entry name" value="FBA_1"/>
    <property type="match status" value="1"/>
</dbReference>
<dbReference type="AlphaFoldDB" id="G7ZY12"/>
<dbReference type="Pfam" id="PF00646">
    <property type="entry name" value="F-box"/>
    <property type="match status" value="1"/>
</dbReference>
<dbReference type="PANTHER" id="PTHR31672">
    <property type="entry name" value="BNACNNG10540D PROTEIN"/>
    <property type="match status" value="1"/>
</dbReference>
<dbReference type="NCBIfam" id="TIGR01640">
    <property type="entry name" value="F_box_assoc_1"/>
    <property type="match status" value="1"/>
</dbReference>
<dbReference type="InterPro" id="IPR017451">
    <property type="entry name" value="F-box-assoc_interact_dom"/>
</dbReference>
<dbReference type="InterPro" id="IPR036047">
    <property type="entry name" value="F-box-like_dom_sf"/>
</dbReference>
<dbReference type="HOGENOM" id="CLU_027176_1_4_1"/>
<protein>
    <submittedName>
        <fullName evidence="2">F-box protein interaction domain protein</fullName>
    </submittedName>
</protein>
<evidence type="ECO:0000313" key="3">
    <source>
        <dbReference type="EnsemblPlants" id="KEH21547"/>
    </source>
</evidence>
<dbReference type="Gene3D" id="1.20.1280.50">
    <property type="match status" value="1"/>
</dbReference>
<dbReference type="EMBL" id="CM001223">
    <property type="protein sequence ID" value="KEH21547.1"/>
    <property type="molecule type" value="Genomic_DNA"/>
</dbReference>
<reference evidence="2 4" key="1">
    <citation type="journal article" date="2011" name="Nature">
        <title>The Medicago genome provides insight into the evolution of rhizobial symbioses.</title>
        <authorList>
            <person name="Young N.D."/>
            <person name="Debelle F."/>
            <person name="Oldroyd G.E."/>
            <person name="Geurts R."/>
            <person name="Cannon S.B."/>
            <person name="Udvardi M.K."/>
            <person name="Benedito V.A."/>
            <person name="Mayer K.F."/>
            <person name="Gouzy J."/>
            <person name="Schoof H."/>
            <person name="Van de Peer Y."/>
            <person name="Proost S."/>
            <person name="Cook D.R."/>
            <person name="Meyers B.C."/>
            <person name="Spannagl M."/>
            <person name="Cheung F."/>
            <person name="De Mita S."/>
            <person name="Krishnakumar V."/>
            <person name="Gundlach H."/>
            <person name="Zhou S."/>
            <person name="Mudge J."/>
            <person name="Bharti A.K."/>
            <person name="Murray J.D."/>
            <person name="Naoumkina M.A."/>
            <person name="Rosen B."/>
            <person name="Silverstein K.A."/>
            <person name="Tang H."/>
            <person name="Rombauts S."/>
            <person name="Zhao P.X."/>
            <person name="Zhou P."/>
            <person name="Barbe V."/>
            <person name="Bardou P."/>
            <person name="Bechner M."/>
            <person name="Bellec A."/>
            <person name="Berger A."/>
            <person name="Berges H."/>
            <person name="Bidwell S."/>
            <person name="Bisseling T."/>
            <person name="Choisne N."/>
            <person name="Couloux A."/>
            <person name="Denny R."/>
            <person name="Deshpande S."/>
            <person name="Dai X."/>
            <person name="Doyle J.J."/>
            <person name="Dudez A.M."/>
            <person name="Farmer A.D."/>
            <person name="Fouteau S."/>
            <person name="Franken C."/>
            <person name="Gibelin C."/>
            <person name="Gish J."/>
            <person name="Goldstein S."/>
            <person name="Gonzalez A.J."/>
            <person name="Green P.J."/>
            <person name="Hallab A."/>
            <person name="Hartog M."/>
            <person name="Hua A."/>
            <person name="Humphray S.J."/>
            <person name="Jeong D.H."/>
            <person name="Jing Y."/>
            <person name="Jocker A."/>
            <person name="Kenton S.M."/>
            <person name="Kim D.J."/>
            <person name="Klee K."/>
            <person name="Lai H."/>
            <person name="Lang C."/>
            <person name="Lin S."/>
            <person name="Macmil S.L."/>
            <person name="Magdelenat G."/>
            <person name="Matthews L."/>
            <person name="McCorrison J."/>
            <person name="Monaghan E.L."/>
            <person name="Mun J.H."/>
            <person name="Najar F.Z."/>
            <person name="Nicholson C."/>
            <person name="Noirot C."/>
            <person name="O'Bleness M."/>
            <person name="Paule C.R."/>
            <person name="Poulain J."/>
            <person name="Prion F."/>
            <person name="Qin B."/>
            <person name="Qu C."/>
            <person name="Retzel E.F."/>
            <person name="Riddle C."/>
            <person name="Sallet E."/>
            <person name="Samain S."/>
            <person name="Samson N."/>
            <person name="Sanders I."/>
            <person name="Saurat O."/>
            <person name="Scarpelli C."/>
            <person name="Schiex T."/>
            <person name="Segurens B."/>
            <person name="Severin A.J."/>
            <person name="Sherrier D.J."/>
            <person name="Shi R."/>
            <person name="Sims S."/>
            <person name="Singer S.R."/>
            <person name="Sinharoy S."/>
            <person name="Sterck L."/>
            <person name="Viollet A."/>
            <person name="Wang B.B."/>
            <person name="Wang K."/>
            <person name="Wang M."/>
            <person name="Wang X."/>
            <person name="Warfsmann J."/>
            <person name="Weissenbach J."/>
            <person name="White D.D."/>
            <person name="White J.D."/>
            <person name="Wiley G.B."/>
            <person name="Wincker P."/>
            <person name="Xing Y."/>
            <person name="Yang L."/>
            <person name="Yao Z."/>
            <person name="Ying F."/>
            <person name="Zhai J."/>
            <person name="Zhou L."/>
            <person name="Zuber A."/>
            <person name="Denarie J."/>
            <person name="Dixon R.A."/>
            <person name="May G.D."/>
            <person name="Schwartz D.C."/>
            <person name="Rogers J."/>
            <person name="Quetier F."/>
            <person name="Town C.D."/>
            <person name="Roe B.A."/>
        </authorList>
    </citation>
    <scope>NUCLEOTIDE SEQUENCE [LARGE SCALE GENOMIC DNA]</scope>
    <source>
        <strain evidence="2">A17</strain>
        <strain evidence="3 4">cv. Jemalong A17</strain>
    </source>
</reference>
<evidence type="ECO:0000313" key="2">
    <source>
        <dbReference type="EMBL" id="KEH21547.1"/>
    </source>
</evidence>
<dbReference type="eggNOG" id="ENOG502QUVH">
    <property type="taxonomic scope" value="Eukaryota"/>
</dbReference>
<sequence>METKSFDAVLHRPQVNATFRLGAESYSVEAANGSSLSEQLVNMKEHSMSVLKDFITKHNVPQDVSGELLEDLVMTPYHNTVSFQPLVEETTISVHKPPPEICIPFDLVKEILCRLPVKFLLQFRCVCKSWNFLISNDPKFAKKHLHMMSTTKHHYLLTTTWIIAKELEVMSYPFDSLQLDSIFTSNPTQLDYSPIIPTSNDGLVASCDGLLCFAINQRLAVLYNPCIRKIKKLPFIDLPRVQGSTVYAFGYDPFIDNYKVVAVFCSYFGTNSWRRIKDFPSNVRLERHGIFVSGTVNWLTYCYLNGFNGLRSIVSLHLGKESYQEIPQPHYGNLNKLTLGVMRDCLCIFSRESHHSSTDVWLMKEYGNKESWIKLIHLPYFGDFGFAYTRIVYISEDDNRVLLVFREDRKLKWTVYDSKNDTIKNLKIQDLSWVESEVYVESLISP</sequence>
<dbReference type="InterPro" id="IPR006527">
    <property type="entry name" value="F-box-assoc_dom_typ1"/>
</dbReference>
<dbReference type="PANTHER" id="PTHR31672:SF13">
    <property type="entry name" value="F-BOX PROTEIN CPR30-LIKE"/>
    <property type="match status" value="1"/>
</dbReference>
<gene>
    <name evidence="2" type="ordered locus">MTR_7g007300</name>
</gene>
<reference evidence="3" key="3">
    <citation type="submission" date="2015-04" db="UniProtKB">
        <authorList>
            <consortium name="EnsemblPlants"/>
        </authorList>
    </citation>
    <scope>IDENTIFICATION</scope>
    <source>
        <strain evidence="3">cv. Jemalong A17</strain>
    </source>
</reference>
<accession>G7ZY12</accession>
<feature type="domain" description="F-box" evidence="1">
    <location>
        <begin position="103"/>
        <end position="143"/>
    </location>
</feature>
<dbReference type="OMA" id="VWAMMEY"/>
<proteinExistence type="predicted"/>
<evidence type="ECO:0000259" key="1">
    <source>
        <dbReference type="SMART" id="SM00256"/>
    </source>
</evidence>
<dbReference type="SMART" id="SM00256">
    <property type="entry name" value="FBOX"/>
    <property type="match status" value="1"/>
</dbReference>